<keyword evidence="4 10" id="KW-1133">Transmembrane helix</keyword>
<keyword evidence="5 8" id="KW-0406">Ion transport</keyword>
<feature type="compositionally biased region" description="Basic and acidic residues" evidence="9">
    <location>
        <begin position="553"/>
        <end position="572"/>
    </location>
</feature>
<dbReference type="EMBL" id="CM032182">
    <property type="protein sequence ID" value="KAG7097850.1"/>
    <property type="molecule type" value="Genomic_DNA"/>
</dbReference>
<evidence type="ECO:0000313" key="12">
    <source>
        <dbReference type="EMBL" id="KAG7097850.1"/>
    </source>
</evidence>
<protein>
    <recommendedName>
        <fullName evidence="11">Potassium channel domain-containing protein</fullName>
    </recommendedName>
</protein>
<dbReference type="PRINTS" id="PR01333">
    <property type="entry name" value="2POREKCHANEL"/>
</dbReference>
<reference evidence="12" key="1">
    <citation type="journal article" date="2021" name="Genome Biol. Evol.">
        <title>The assembled and annotated genome of the fairy-ring fungus Marasmius oreades.</title>
        <authorList>
            <person name="Hiltunen M."/>
            <person name="Ament-Velasquez S.L."/>
            <person name="Johannesson H."/>
        </authorList>
    </citation>
    <scope>NUCLEOTIDE SEQUENCE</scope>
    <source>
        <strain evidence="12">03SP1</strain>
    </source>
</reference>
<dbReference type="InterPro" id="IPR003280">
    <property type="entry name" value="2pore_dom_K_chnl"/>
</dbReference>
<feature type="transmembrane region" description="Helical" evidence="10">
    <location>
        <begin position="255"/>
        <end position="280"/>
    </location>
</feature>
<evidence type="ECO:0000256" key="3">
    <source>
        <dbReference type="ARBA" id="ARBA00022692"/>
    </source>
</evidence>
<proteinExistence type="inferred from homology"/>
<feature type="compositionally biased region" description="Acidic residues" evidence="9">
    <location>
        <begin position="33"/>
        <end position="53"/>
    </location>
</feature>
<dbReference type="InterPro" id="IPR013099">
    <property type="entry name" value="K_chnl_dom"/>
</dbReference>
<organism evidence="12 13">
    <name type="scientific">Marasmius oreades</name>
    <name type="common">fairy-ring Marasmius</name>
    <dbReference type="NCBI Taxonomy" id="181124"/>
    <lineage>
        <taxon>Eukaryota</taxon>
        <taxon>Fungi</taxon>
        <taxon>Dikarya</taxon>
        <taxon>Basidiomycota</taxon>
        <taxon>Agaricomycotina</taxon>
        <taxon>Agaricomycetes</taxon>
        <taxon>Agaricomycetidae</taxon>
        <taxon>Agaricales</taxon>
        <taxon>Marasmiineae</taxon>
        <taxon>Marasmiaceae</taxon>
        <taxon>Marasmius</taxon>
    </lineage>
</organism>
<evidence type="ECO:0000256" key="1">
    <source>
        <dbReference type="ARBA" id="ARBA00004141"/>
    </source>
</evidence>
<feature type="compositionally biased region" description="Basic and acidic residues" evidence="9">
    <location>
        <begin position="17"/>
        <end position="32"/>
    </location>
</feature>
<feature type="region of interest" description="Disordered" evidence="9">
    <location>
        <begin position="14"/>
        <end position="69"/>
    </location>
</feature>
<evidence type="ECO:0000256" key="5">
    <source>
        <dbReference type="ARBA" id="ARBA00023065"/>
    </source>
</evidence>
<accession>A0A9P7V0A4</accession>
<sequence length="828" mass="93527">MLLPLSFGFAFLSHSRTSNDKDPEKDGERIVVEDEELDENGEDETLEAEDLDEGEQRPPPSRVSTTTTLSTLPSRPLWYLKLRTFLFPPTSDTEIDSFVPYYRYTPILSGLLIPFSILLEIPGLTEHWYIRTEGNLTLETKPNTVILNVGLGFSMACALIANIALVTRFLEKSVQQMTILCVVALTIHDIINITAVTVFGVEHRFNDGFTYGTSFWMTVCSTIASTLTNASLIVDVIRTPDFSTSGSGLTRKQRSLIIIVIFLLCYIAFGALIHCILLHIKFVDALYFTICSIETIGFGDILPITTGARVFVCTYATFGIITLALTVATARETVMEALEVGYRRRLHEVQTRRKQLHWKRRVARRWKEAIEWRLHRVNQPIWVRDDPDHNLAWFVRFMDRWDLMWTHEKGGELGLGMVAHPHGMHLNLEVLTDGQLADAAMEAGVPLCYLLPTGFWKKRKGHGEVGRSMSAALRDGFGFGMGLGMVKGANTTTTTDPDPEAAGGIGRTSGSVRRQVRGELDLEEIPLTHARIGKMIAMLGGFALAVSKSEMWREKKNQGRGKEKETEKEAPKSPRPPVRRRPSDTKVQGGDEEAKRKAFWIRFWVAWMLFIVFWMVGSGIFSATEGWSFGVAMYFCFISFTTIGYGDFSPQTPAGRSVFVVWALFGVATMTILISVVSEAFTSRYQNIFGARIFTRLVERYRAKQEQERKAKLETVTEGPSHRKAIEHLEELPQKVIQSCRAFREHIHFFSKGEHRSENIPDGLKVLLEEIAGSNIKYKTAMHNEVLKDKDARHTLFALSIERELTKMIDAAEEAIAVLQRDRLEERA</sequence>
<dbReference type="Pfam" id="PF07885">
    <property type="entry name" value="Ion_trans_2"/>
    <property type="match status" value="2"/>
</dbReference>
<name>A0A9P7V0A4_9AGAR</name>
<feature type="transmembrane region" description="Helical" evidence="10">
    <location>
        <begin position="627"/>
        <end position="646"/>
    </location>
</feature>
<feature type="transmembrane region" description="Helical" evidence="10">
    <location>
        <begin position="213"/>
        <end position="234"/>
    </location>
</feature>
<evidence type="ECO:0000256" key="10">
    <source>
        <dbReference type="SAM" id="Phobius"/>
    </source>
</evidence>
<keyword evidence="6 10" id="KW-0472">Membrane</keyword>
<feature type="domain" description="Potassium channel" evidence="11">
    <location>
        <begin position="261"/>
        <end position="334"/>
    </location>
</feature>
<keyword evidence="13" id="KW-1185">Reference proteome</keyword>
<evidence type="ECO:0000256" key="4">
    <source>
        <dbReference type="ARBA" id="ARBA00022989"/>
    </source>
</evidence>
<feature type="transmembrane region" description="Helical" evidence="10">
    <location>
        <begin position="599"/>
        <end position="621"/>
    </location>
</feature>
<gene>
    <name evidence="12" type="ORF">E1B28_005165</name>
</gene>
<dbReference type="OrthoDB" id="297496at2759"/>
<dbReference type="GO" id="GO:0030322">
    <property type="term" value="P:stabilization of membrane potential"/>
    <property type="evidence" value="ECO:0007669"/>
    <property type="project" value="TreeGrafter"/>
</dbReference>
<evidence type="ECO:0000256" key="9">
    <source>
        <dbReference type="SAM" id="MobiDB-lite"/>
    </source>
</evidence>
<evidence type="ECO:0000256" key="2">
    <source>
        <dbReference type="ARBA" id="ARBA00022448"/>
    </source>
</evidence>
<dbReference type="Proteomes" id="UP001049176">
    <property type="component" value="Chromosome 2"/>
</dbReference>
<dbReference type="PANTHER" id="PTHR11003">
    <property type="entry name" value="POTASSIUM CHANNEL, SUBFAMILY K"/>
    <property type="match status" value="1"/>
</dbReference>
<evidence type="ECO:0000313" key="13">
    <source>
        <dbReference type="Proteomes" id="UP001049176"/>
    </source>
</evidence>
<evidence type="ECO:0000259" key="11">
    <source>
        <dbReference type="Pfam" id="PF07885"/>
    </source>
</evidence>
<dbReference type="RefSeq" id="XP_043014320.1">
    <property type="nucleotide sequence ID" value="XM_043149712.1"/>
</dbReference>
<feature type="transmembrane region" description="Helical" evidence="10">
    <location>
        <begin position="658"/>
        <end position="677"/>
    </location>
</feature>
<evidence type="ECO:0000256" key="8">
    <source>
        <dbReference type="RuleBase" id="RU003857"/>
    </source>
</evidence>
<comment type="subcellular location">
    <subcellularLocation>
        <location evidence="1">Membrane</location>
        <topology evidence="1">Multi-pass membrane protein</topology>
    </subcellularLocation>
</comment>
<feature type="region of interest" description="Disordered" evidence="9">
    <location>
        <begin position="488"/>
        <end position="512"/>
    </location>
</feature>
<dbReference type="PANTHER" id="PTHR11003:SF342">
    <property type="entry name" value="OUTWARD-RECTIFIER POTASSIUM CHANNEL TOK1"/>
    <property type="match status" value="1"/>
</dbReference>
<dbReference type="GO" id="GO:0015271">
    <property type="term" value="F:outward rectifier potassium channel activity"/>
    <property type="evidence" value="ECO:0007669"/>
    <property type="project" value="TreeGrafter"/>
</dbReference>
<feature type="transmembrane region" description="Helical" evidence="10">
    <location>
        <begin position="145"/>
        <end position="165"/>
    </location>
</feature>
<feature type="domain" description="Potassium channel" evidence="11">
    <location>
        <begin position="610"/>
        <end position="682"/>
    </location>
</feature>
<keyword evidence="2 8" id="KW-0813">Transport</keyword>
<keyword evidence="7 8" id="KW-0407">Ion channel</keyword>
<feature type="transmembrane region" description="Helical" evidence="10">
    <location>
        <begin position="177"/>
        <end position="201"/>
    </location>
</feature>
<evidence type="ECO:0000256" key="6">
    <source>
        <dbReference type="ARBA" id="ARBA00023136"/>
    </source>
</evidence>
<dbReference type="Gene3D" id="1.10.287.70">
    <property type="match status" value="2"/>
</dbReference>
<dbReference type="KEGG" id="more:E1B28_005165"/>
<dbReference type="AlphaFoldDB" id="A0A9P7V0A4"/>
<comment type="similarity">
    <text evidence="8">Belongs to the two pore domain potassium channel (TC 1.A.1.8) family.</text>
</comment>
<dbReference type="GO" id="GO:0005886">
    <property type="term" value="C:plasma membrane"/>
    <property type="evidence" value="ECO:0007669"/>
    <property type="project" value="TreeGrafter"/>
</dbReference>
<comment type="caution">
    <text evidence="12">The sequence shown here is derived from an EMBL/GenBank/DDBJ whole genome shotgun (WGS) entry which is preliminary data.</text>
</comment>
<dbReference type="GeneID" id="66074241"/>
<feature type="transmembrane region" description="Helical" evidence="10">
    <location>
        <begin position="308"/>
        <end position="328"/>
    </location>
</feature>
<feature type="region of interest" description="Disordered" evidence="9">
    <location>
        <begin position="553"/>
        <end position="590"/>
    </location>
</feature>
<keyword evidence="3 8" id="KW-0812">Transmembrane</keyword>
<evidence type="ECO:0000256" key="7">
    <source>
        <dbReference type="ARBA" id="ARBA00023303"/>
    </source>
</evidence>
<dbReference type="GO" id="GO:0022841">
    <property type="term" value="F:potassium ion leak channel activity"/>
    <property type="evidence" value="ECO:0007669"/>
    <property type="project" value="TreeGrafter"/>
</dbReference>
<dbReference type="SUPFAM" id="SSF81324">
    <property type="entry name" value="Voltage-gated potassium channels"/>
    <property type="match status" value="2"/>
</dbReference>